<dbReference type="InterPro" id="IPR050664">
    <property type="entry name" value="Octanoyltrans_LipM/LipL"/>
</dbReference>
<dbReference type="EMBL" id="SHMQ01000043">
    <property type="protein sequence ID" value="RZV37173.1"/>
    <property type="molecule type" value="Genomic_DNA"/>
</dbReference>
<dbReference type="PANTHER" id="PTHR43679:SF2">
    <property type="entry name" value="OCTANOYL-[GCVH]:PROTEIN N-OCTANOYLTRANSFERASE"/>
    <property type="match status" value="1"/>
</dbReference>
<evidence type="ECO:0000313" key="2">
    <source>
        <dbReference type="EMBL" id="RZV37173.1"/>
    </source>
</evidence>
<protein>
    <recommendedName>
        <fullName evidence="1">BPL/LPL catalytic domain-containing protein</fullName>
    </recommendedName>
</protein>
<sequence>NPPALSLGFFQKDKNIDDKIIEKAKSKGFDVVSRPTGGRAVLHKSEITYSVTASYKNGIFAGKLIETYKKISEFLYLFFIKLGLKPDNGGCHSININRDKNKENNKNDRNNFNCFLKAHSYEITFGGKKICGNSQRRNDFAFLQHGSIYVDYKPEDHIEIFDGDGRGDHSEYFNNITGILQEINRSKELNKPYKQIDQELTFDYLSEILAVSFSEAYNLKPVILQENILE</sequence>
<name>A0A520X7J3_9DELT</name>
<dbReference type="AlphaFoldDB" id="A0A520X7J3"/>
<feature type="non-terminal residue" evidence="2">
    <location>
        <position position="1"/>
    </location>
</feature>
<organism evidence="2 3">
    <name type="scientific">Candidatus Acidulodesulfobacterium acidiphilum</name>
    <dbReference type="NCBI Taxonomy" id="2597224"/>
    <lineage>
        <taxon>Bacteria</taxon>
        <taxon>Deltaproteobacteria</taxon>
        <taxon>Candidatus Acidulodesulfobacterales</taxon>
        <taxon>Candidatus Acidulodesulfobacterium</taxon>
    </lineage>
</organism>
<dbReference type="Pfam" id="PF21948">
    <property type="entry name" value="LplA-B_cat"/>
    <property type="match status" value="1"/>
</dbReference>
<dbReference type="SUPFAM" id="SSF55681">
    <property type="entry name" value="Class II aaRS and biotin synthetases"/>
    <property type="match status" value="1"/>
</dbReference>
<feature type="domain" description="BPL/LPL catalytic" evidence="1">
    <location>
        <begin position="1"/>
        <end position="221"/>
    </location>
</feature>
<evidence type="ECO:0000259" key="1">
    <source>
        <dbReference type="PROSITE" id="PS51733"/>
    </source>
</evidence>
<dbReference type="InterPro" id="IPR045864">
    <property type="entry name" value="aa-tRNA-synth_II/BPL/LPL"/>
</dbReference>
<gene>
    <name evidence="2" type="ORF">EVJ48_09440</name>
</gene>
<dbReference type="InterPro" id="IPR004143">
    <property type="entry name" value="BPL_LPL_catalytic"/>
</dbReference>
<dbReference type="PROSITE" id="PS51733">
    <property type="entry name" value="BPL_LPL_CATALYTIC"/>
    <property type="match status" value="1"/>
</dbReference>
<evidence type="ECO:0000313" key="3">
    <source>
        <dbReference type="Proteomes" id="UP000322454"/>
    </source>
</evidence>
<proteinExistence type="predicted"/>
<dbReference type="PANTHER" id="PTHR43679">
    <property type="entry name" value="OCTANOYLTRANSFERASE LIPM-RELATED"/>
    <property type="match status" value="1"/>
</dbReference>
<reference evidence="2 3" key="1">
    <citation type="submission" date="2019-01" db="EMBL/GenBank/DDBJ databases">
        <title>Insights into ecological role of a new deltaproteobacterial order Candidatus Sinidesulfobacterales (Sva0485) by metagenomics and metatranscriptomics.</title>
        <authorList>
            <person name="Tan S."/>
            <person name="Liu J."/>
            <person name="Fang Y."/>
            <person name="Hedlund B."/>
            <person name="Lian Z.-H."/>
            <person name="Huang L.-Y."/>
            <person name="Li J.-T."/>
            <person name="Huang L.-N."/>
            <person name="Li W.-J."/>
            <person name="Jiang H.-C."/>
            <person name="Dong H.-L."/>
            <person name="Shu W.-S."/>
        </authorList>
    </citation>
    <scope>NUCLEOTIDE SEQUENCE [LARGE SCALE GENOMIC DNA]</scope>
    <source>
        <strain evidence="2">AP4</strain>
    </source>
</reference>
<accession>A0A520X7J3</accession>
<dbReference type="Proteomes" id="UP000322454">
    <property type="component" value="Unassembled WGS sequence"/>
</dbReference>
<dbReference type="Gene3D" id="3.30.930.10">
    <property type="entry name" value="Bira Bifunctional Protein, Domain 2"/>
    <property type="match status" value="1"/>
</dbReference>
<comment type="caution">
    <text evidence="2">The sequence shown here is derived from an EMBL/GenBank/DDBJ whole genome shotgun (WGS) entry which is preliminary data.</text>
</comment>